<gene>
    <name evidence="2" type="ORF">PMAYCL1PPCAC_16028</name>
</gene>
<dbReference type="EMBL" id="BTRK01000004">
    <property type="protein sequence ID" value="GMR45833.1"/>
    <property type="molecule type" value="Genomic_DNA"/>
</dbReference>
<proteinExistence type="predicted"/>
<reference evidence="3" key="1">
    <citation type="submission" date="2022-10" db="EMBL/GenBank/DDBJ databases">
        <title>Genome assembly of Pristionchus species.</title>
        <authorList>
            <person name="Yoshida K."/>
            <person name="Sommer R.J."/>
        </authorList>
    </citation>
    <scope>NUCLEOTIDE SEQUENCE [LARGE SCALE GENOMIC DNA]</scope>
    <source>
        <strain evidence="3">RS5460</strain>
    </source>
</reference>
<feature type="transmembrane region" description="Helical" evidence="1">
    <location>
        <begin position="44"/>
        <end position="71"/>
    </location>
</feature>
<dbReference type="AlphaFoldDB" id="A0AAN5CK45"/>
<keyword evidence="3" id="KW-1185">Reference proteome</keyword>
<keyword evidence="1" id="KW-0472">Membrane</keyword>
<evidence type="ECO:0000313" key="2">
    <source>
        <dbReference type="EMBL" id="GMR45833.1"/>
    </source>
</evidence>
<evidence type="ECO:0000313" key="3">
    <source>
        <dbReference type="Proteomes" id="UP001328107"/>
    </source>
</evidence>
<organism evidence="2 3">
    <name type="scientific">Pristionchus mayeri</name>
    <dbReference type="NCBI Taxonomy" id="1317129"/>
    <lineage>
        <taxon>Eukaryota</taxon>
        <taxon>Metazoa</taxon>
        <taxon>Ecdysozoa</taxon>
        <taxon>Nematoda</taxon>
        <taxon>Chromadorea</taxon>
        <taxon>Rhabditida</taxon>
        <taxon>Rhabditina</taxon>
        <taxon>Diplogasteromorpha</taxon>
        <taxon>Diplogasteroidea</taxon>
        <taxon>Neodiplogasteridae</taxon>
        <taxon>Pristionchus</taxon>
    </lineage>
</organism>
<feature type="non-terminal residue" evidence="2">
    <location>
        <position position="1"/>
    </location>
</feature>
<dbReference type="Proteomes" id="UP001328107">
    <property type="component" value="Unassembled WGS sequence"/>
</dbReference>
<feature type="transmembrane region" description="Helical" evidence="1">
    <location>
        <begin position="83"/>
        <end position="103"/>
    </location>
</feature>
<accession>A0AAN5CK45</accession>
<protein>
    <submittedName>
        <fullName evidence="2">Uncharacterized protein</fullName>
    </submittedName>
</protein>
<keyword evidence="1" id="KW-1133">Transmembrane helix</keyword>
<feature type="non-terminal residue" evidence="2">
    <location>
        <position position="222"/>
    </location>
</feature>
<keyword evidence="1" id="KW-0812">Transmembrane</keyword>
<sequence length="222" mass="25154">ITDLDGTVLNPARVHDFKWTQPIEYNHFNFYEGRSVILREDSSLYFFIVFSPLTIVIYLVSIGIFLAILKLRNWAATRIFERLPFPLLITNSLFSMTIALFLIETTFIAATYSAEFSGDSVIITIPNRLTMGALIPELRDGTKVWISRSRNEVNLEEVQITIRVQAEAILGEDGGSPIIVGSFEQLIDMLCQPNSKFVTAIYASEKLEMNTLKRSGDCELFK</sequence>
<name>A0AAN5CK45_9BILA</name>
<comment type="caution">
    <text evidence="2">The sequence shown here is derived from an EMBL/GenBank/DDBJ whole genome shotgun (WGS) entry which is preliminary data.</text>
</comment>
<evidence type="ECO:0000256" key="1">
    <source>
        <dbReference type="SAM" id="Phobius"/>
    </source>
</evidence>